<feature type="region of interest" description="Disordered" evidence="2">
    <location>
        <begin position="72"/>
        <end position="103"/>
    </location>
</feature>
<evidence type="ECO:0000256" key="2">
    <source>
        <dbReference type="SAM" id="MobiDB-lite"/>
    </source>
</evidence>
<dbReference type="InterPro" id="IPR029045">
    <property type="entry name" value="ClpP/crotonase-like_dom_sf"/>
</dbReference>
<protein>
    <submittedName>
        <fullName evidence="3">Enoyl-CoA hydratase/isomerase</fullName>
    </submittedName>
</protein>
<dbReference type="EMBL" id="CP002299">
    <property type="protein sequence ID" value="ADP81238.1"/>
    <property type="molecule type" value="Genomic_DNA"/>
</dbReference>
<dbReference type="STRING" id="298654.FraEuI1c_3225"/>
<evidence type="ECO:0000313" key="3">
    <source>
        <dbReference type="EMBL" id="ADP81238.1"/>
    </source>
</evidence>
<dbReference type="AlphaFoldDB" id="E3IU45"/>
<dbReference type="InParanoid" id="E3IU45"/>
<gene>
    <name evidence="3" type="ordered locus">FraEuI1c_3225</name>
</gene>
<name>E3IU45_PSEI1</name>
<dbReference type="KEGG" id="fri:FraEuI1c_3225"/>
<keyword evidence="4" id="KW-1185">Reference proteome</keyword>
<proteinExistence type="inferred from homology"/>
<reference evidence="3 4" key="1">
    <citation type="submission" date="2010-10" db="EMBL/GenBank/DDBJ databases">
        <title>Complete sequence of Frankia sp. EuI1c.</title>
        <authorList>
            <consortium name="US DOE Joint Genome Institute"/>
            <person name="Lucas S."/>
            <person name="Copeland A."/>
            <person name="Lapidus A."/>
            <person name="Cheng J.-F."/>
            <person name="Bruce D."/>
            <person name="Goodwin L."/>
            <person name="Pitluck S."/>
            <person name="Chertkov O."/>
            <person name="Detter J.C."/>
            <person name="Han C."/>
            <person name="Tapia R."/>
            <person name="Land M."/>
            <person name="Hauser L."/>
            <person name="Jeffries C."/>
            <person name="Kyrpides N."/>
            <person name="Ivanova N."/>
            <person name="Mikhailova N."/>
            <person name="Beauchemin N."/>
            <person name="Sen A."/>
            <person name="Sur S.A."/>
            <person name="Gtari M."/>
            <person name="Wall L."/>
            <person name="Tisa L."/>
            <person name="Woyke T."/>
        </authorList>
    </citation>
    <scope>NUCLEOTIDE SEQUENCE [LARGE SCALE GENOMIC DNA]</scope>
    <source>
        <strain evidence="4">DSM 45817 / CECT 9037 / EuI1c</strain>
    </source>
</reference>
<dbReference type="InterPro" id="IPR001753">
    <property type="entry name" value="Enoyl-CoA_hydra/iso"/>
</dbReference>
<feature type="compositionally biased region" description="Low complexity" evidence="2">
    <location>
        <begin position="79"/>
        <end position="100"/>
    </location>
</feature>
<keyword evidence="3" id="KW-0413">Isomerase</keyword>
<dbReference type="Gene3D" id="3.90.226.10">
    <property type="entry name" value="2-enoyl-CoA Hydratase, Chain A, domain 1"/>
    <property type="match status" value="1"/>
</dbReference>
<evidence type="ECO:0000313" key="4">
    <source>
        <dbReference type="Proteomes" id="UP000002484"/>
    </source>
</evidence>
<sequence length="295" mass="31092">MRTGSIAVETDGPIAQLVIDKPTAANALTPDDVLALVAAYEELDAAGAAKVIVLSGRGRGFCAGHDLRRPGAVEGSAGGPEPSGAAAGAQAGSAGEPESGVLDDWRGLRRSSRALLRMRDGDTPVLARVHGYCLGSGVDLMLMCDLAVATTTCRFSHPAIRAAGGTPNAMAYPSWIGTARTKEFLWVTPELTGIEAAAWGMVNRAVLPEELDDTVGEWAARIASLPKDNITIQRQHLRRIQDLAGFRQAIELGADLDTLAHTSSATSAWRSVIAEDGLPEAIRRRDQAFRHPRGG</sequence>
<dbReference type="CDD" id="cd06558">
    <property type="entry name" value="crotonase-like"/>
    <property type="match status" value="1"/>
</dbReference>
<dbReference type="HOGENOM" id="CLU_009834_7_3_11"/>
<dbReference type="RefSeq" id="WP_013424356.1">
    <property type="nucleotide sequence ID" value="NC_014666.1"/>
</dbReference>
<dbReference type="GO" id="GO:0016853">
    <property type="term" value="F:isomerase activity"/>
    <property type="evidence" value="ECO:0007669"/>
    <property type="project" value="UniProtKB-KW"/>
</dbReference>
<dbReference type="SUPFAM" id="SSF52096">
    <property type="entry name" value="ClpP/crotonase"/>
    <property type="match status" value="1"/>
</dbReference>
<dbReference type="OrthoDB" id="3206737at2"/>
<dbReference type="PANTHER" id="PTHR43802:SF1">
    <property type="entry name" value="IP11341P-RELATED"/>
    <property type="match status" value="1"/>
</dbReference>
<accession>E3IU45</accession>
<dbReference type="Proteomes" id="UP000002484">
    <property type="component" value="Chromosome"/>
</dbReference>
<organism evidence="3 4">
    <name type="scientific">Pseudofrankia inefficax (strain DSM 45817 / CECT 9037 / DDB 130130 / EuI1c)</name>
    <name type="common">Frankia inefficax</name>
    <dbReference type="NCBI Taxonomy" id="298654"/>
    <lineage>
        <taxon>Bacteria</taxon>
        <taxon>Bacillati</taxon>
        <taxon>Actinomycetota</taxon>
        <taxon>Actinomycetes</taxon>
        <taxon>Frankiales</taxon>
        <taxon>Frankiaceae</taxon>
        <taxon>Pseudofrankia</taxon>
    </lineage>
</organism>
<dbReference type="PANTHER" id="PTHR43802">
    <property type="entry name" value="ENOYL-COA HYDRATASE"/>
    <property type="match status" value="1"/>
</dbReference>
<dbReference type="Pfam" id="PF00378">
    <property type="entry name" value="ECH_1"/>
    <property type="match status" value="2"/>
</dbReference>
<comment type="similarity">
    <text evidence="1">Belongs to the enoyl-CoA hydratase/isomerase family.</text>
</comment>
<evidence type="ECO:0000256" key="1">
    <source>
        <dbReference type="ARBA" id="ARBA00005254"/>
    </source>
</evidence>
<dbReference type="eggNOG" id="COG1024">
    <property type="taxonomic scope" value="Bacteria"/>
</dbReference>